<dbReference type="EMBL" id="CAUOFW020008066">
    <property type="protein sequence ID" value="CAK9181519.1"/>
    <property type="molecule type" value="Genomic_DNA"/>
</dbReference>
<dbReference type="InterPro" id="IPR050173">
    <property type="entry name" value="ABC_transporter_C-like"/>
</dbReference>
<organism evidence="4 5">
    <name type="scientific">Ilex paraguariensis</name>
    <name type="common">yerba mate</name>
    <dbReference type="NCBI Taxonomy" id="185542"/>
    <lineage>
        <taxon>Eukaryota</taxon>
        <taxon>Viridiplantae</taxon>
        <taxon>Streptophyta</taxon>
        <taxon>Embryophyta</taxon>
        <taxon>Tracheophyta</taxon>
        <taxon>Spermatophyta</taxon>
        <taxon>Magnoliopsida</taxon>
        <taxon>eudicotyledons</taxon>
        <taxon>Gunneridae</taxon>
        <taxon>Pentapetalae</taxon>
        <taxon>asterids</taxon>
        <taxon>campanulids</taxon>
        <taxon>Aquifoliales</taxon>
        <taxon>Aquifoliaceae</taxon>
        <taxon>Ilex</taxon>
    </lineage>
</organism>
<dbReference type="GO" id="GO:0005524">
    <property type="term" value="F:ATP binding"/>
    <property type="evidence" value="ECO:0007669"/>
    <property type="project" value="UniProtKB-KW"/>
</dbReference>
<name>A0ABC8UKV2_9AQUA</name>
<evidence type="ECO:0000256" key="1">
    <source>
        <dbReference type="ARBA" id="ARBA00022741"/>
    </source>
</evidence>
<evidence type="ECO:0000256" key="2">
    <source>
        <dbReference type="ARBA" id="ARBA00022840"/>
    </source>
</evidence>
<dbReference type="InterPro" id="IPR027417">
    <property type="entry name" value="P-loop_NTPase"/>
</dbReference>
<evidence type="ECO:0000313" key="4">
    <source>
        <dbReference type="EMBL" id="CAK9181519.1"/>
    </source>
</evidence>
<comment type="caution">
    <text evidence="4">The sequence shown here is derived from an EMBL/GenBank/DDBJ whole genome shotgun (WGS) entry which is preliminary data.</text>
</comment>
<evidence type="ECO:0000313" key="5">
    <source>
        <dbReference type="Proteomes" id="UP001642360"/>
    </source>
</evidence>
<reference evidence="4 5" key="1">
    <citation type="submission" date="2024-02" db="EMBL/GenBank/DDBJ databases">
        <authorList>
            <person name="Vignale AGUSTIN F."/>
            <person name="Sosa J E."/>
            <person name="Modenutti C."/>
        </authorList>
    </citation>
    <scope>NUCLEOTIDE SEQUENCE [LARGE SCALE GENOMIC DNA]</scope>
</reference>
<gene>
    <name evidence="4" type="ORF">ILEXP_LOCUS51594</name>
</gene>
<dbReference type="PANTHER" id="PTHR24223">
    <property type="entry name" value="ATP-BINDING CASSETTE SUB-FAMILY C"/>
    <property type="match status" value="1"/>
</dbReference>
<dbReference type="Proteomes" id="UP001642360">
    <property type="component" value="Unassembled WGS sequence"/>
</dbReference>
<dbReference type="PANTHER" id="PTHR24223:SF369">
    <property type="entry name" value="ABC TRANSPORTER C FAMILY MEMBER 10"/>
    <property type="match status" value="1"/>
</dbReference>
<accession>A0ABC8UKV2</accession>
<sequence length="183" mass="20164">MFIEAKVSLTRIEKFLEAPELRNRHIQEKCFGEELGKSIVLNSTSISWDSNKSKAALTNIDLVVKPGQKVAICGEVGSGKSTLLAAILGEVQVYGRIAYVPQLAWIQTGTIQDNILFGSTMDQHKYQEVLEKCSLVKDLEMLPFGDRTIIGEEVLISVVGRSSEFNLHACTCTISRCRCVSLG</sequence>
<dbReference type="AlphaFoldDB" id="A0ABC8UKV2"/>
<evidence type="ECO:0000259" key="3">
    <source>
        <dbReference type="Pfam" id="PF00005"/>
    </source>
</evidence>
<proteinExistence type="predicted"/>
<dbReference type="InterPro" id="IPR003439">
    <property type="entry name" value="ABC_transporter-like_ATP-bd"/>
</dbReference>
<keyword evidence="2" id="KW-0067">ATP-binding</keyword>
<protein>
    <recommendedName>
        <fullName evidence="3">ABC transporter domain-containing protein</fullName>
    </recommendedName>
</protein>
<feature type="domain" description="ABC transporter" evidence="3">
    <location>
        <begin position="57"/>
        <end position="96"/>
    </location>
</feature>
<dbReference type="SUPFAM" id="SSF52540">
    <property type="entry name" value="P-loop containing nucleoside triphosphate hydrolases"/>
    <property type="match status" value="1"/>
</dbReference>
<keyword evidence="5" id="KW-1185">Reference proteome</keyword>
<dbReference type="Pfam" id="PF00005">
    <property type="entry name" value="ABC_tran"/>
    <property type="match status" value="1"/>
</dbReference>
<dbReference type="Gene3D" id="3.40.50.300">
    <property type="entry name" value="P-loop containing nucleotide triphosphate hydrolases"/>
    <property type="match status" value="1"/>
</dbReference>
<keyword evidence="1" id="KW-0547">Nucleotide-binding</keyword>